<dbReference type="InterPro" id="IPR000719">
    <property type="entry name" value="Prot_kinase_dom"/>
</dbReference>
<keyword evidence="10 14" id="KW-1133">Transmembrane helix</keyword>
<comment type="subcellular location">
    <subcellularLocation>
        <location evidence="1">Cell membrane</location>
        <topology evidence="1">Single-pass membrane protein</topology>
    </subcellularLocation>
</comment>
<evidence type="ECO:0000313" key="16">
    <source>
        <dbReference type="EMBL" id="QNJ95507.1"/>
    </source>
</evidence>
<dbReference type="GO" id="GO:0005524">
    <property type="term" value="F:ATP binding"/>
    <property type="evidence" value="ECO:0007669"/>
    <property type="project" value="UniProtKB-UniRule"/>
</dbReference>
<keyword evidence="9 12" id="KW-0067">ATP-binding</keyword>
<name>A0A7G8PME1_9MYCO</name>
<dbReference type="PANTHER" id="PTHR43289">
    <property type="entry name" value="MITOGEN-ACTIVATED PROTEIN KINASE KINASE KINASE 20-RELATED"/>
    <property type="match status" value="1"/>
</dbReference>
<feature type="transmembrane region" description="Helical" evidence="14">
    <location>
        <begin position="327"/>
        <end position="348"/>
    </location>
</feature>
<organism evidence="16 17">
    <name type="scientific">Mycolicibacterium fluoranthenivorans</name>
    <dbReference type="NCBI Taxonomy" id="258505"/>
    <lineage>
        <taxon>Bacteria</taxon>
        <taxon>Bacillati</taxon>
        <taxon>Actinomycetota</taxon>
        <taxon>Actinomycetes</taxon>
        <taxon>Mycobacteriales</taxon>
        <taxon>Mycobacteriaceae</taxon>
        <taxon>Mycolicibacterium</taxon>
    </lineage>
</organism>
<keyword evidence="5" id="KW-0808">Transferase</keyword>
<dbReference type="FunFam" id="3.30.200.20:FF:000348">
    <property type="entry name" value="Serine/threonine protein kinase"/>
    <property type="match status" value="1"/>
</dbReference>
<dbReference type="AlphaFoldDB" id="A0A7G8PME1"/>
<evidence type="ECO:0000256" key="3">
    <source>
        <dbReference type="ARBA" id="ARBA00022475"/>
    </source>
</evidence>
<dbReference type="PROSITE" id="PS00108">
    <property type="entry name" value="PROTEIN_KINASE_ST"/>
    <property type="match status" value="1"/>
</dbReference>
<keyword evidence="6 14" id="KW-0812">Transmembrane</keyword>
<dbReference type="SUPFAM" id="SSF56112">
    <property type="entry name" value="Protein kinase-like (PK-like)"/>
    <property type="match status" value="1"/>
</dbReference>
<feature type="compositionally biased region" description="Low complexity" evidence="13">
    <location>
        <begin position="377"/>
        <end position="397"/>
    </location>
</feature>
<evidence type="ECO:0000256" key="7">
    <source>
        <dbReference type="ARBA" id="ARBA00022741"/>
    </source>
</evidence>
<evidence type="ECO:0000256" key="14">
    <source>
        <dbReference type="SAM" id="Phobius"/>
    </source>
</evidence>
<evidence type="ECO:0000256" key="5">
    <source>
        <dbReference type="ARBA" id="ARBA00022679"/>
    </source>
</evidence>
<sequence length="540" mass="56531">MEGTPFGRYRLVRVLGRGGMGEVWQAFDTTMNRVVALKVLPAALADDDTYQRRFRREAQMAAGLDEPHIVPIHDFGEIDGRLYVTMRLIDGKTVHELLEGGPLSPPRAVAIIEQIAAALNAAHRVGLVHRDVKPSNILVTDEDFAYLIDFGIARSAGATKLTSTGSTIGTLSYMAPERLSTDSSDARADVYALTCVLHECLTGSQPFPGDSVERQIAGHLTLPPPRPSTLRPGIPPHLDQVIATGMAKNPEHRYATTRDLAVAARAALTTPAAPAAPVPTAPATPTAVGTWAPPAPAAPYQQWAAPAAPAWQPATQNTAPWWRGPAILIPLGLLVVVVIAVAAVLLIINGQSGNPTGQRVAGTTAAPRTSAAAGTNTTAPQSTSSSTPTSSPSPSGPVQLQTADGLAALMETIRGKFADTMGYQLVVYPTYAILDRADPTNSHVEHSYMYRGDSWQEWGSPTSTSSFDVLADLGAINVPAVAATLAAAPMKLGAPDGSGVYLIVEGAEGGGLELAVHSTAPGTGFMQVNPDGSIKEVFPP</sequence>
<evidence type="ECO:0000256" key="2">
    <source>
        <dbReference type="ARBA" id="ARBA00012513"/>
    </source>
</evidence>
<dbReference type="KEGG" id="mflu:HZU40_15575"/>
<dbReference type="GO" id="GO:0080090">
    <property type="term" value="P:regulation of primary metabolic process"/>
    <property type="evidence" value="ECO:0007669"/>
    <property type="project" value="UniProtKB-ARBA"/>
</dbReference>
<dbReference type="InterPro" id="IPR017441">
    <property type="entry name" value="Protein_kinase_ATP_BS"/>
</dbReference>
<dbReference type="Gene3D" id="3.30.200.20">
    <property type="entry name" value="Phosphorylase Kinase, domain 1"/>
    <property type="match status" value="1"/>
</dbReference>
<keyword evidence="4 16" id="KW-0723">Serine/threonine-protein kinase</keyword>
<evidence type="ECO:0000256" key="6">
    <source>
        <dbReference type="ARBA" id="ARBA00022692"/>
    </source>
</evidence>
<gene>
    <name evidence="16" type="ORF">HZU40_15575</name>
</gene>
<dbReference type="Proteomes" id="UP000515498">
    <property type="component" value="Chromosome"/>
</dbReference>
<dbReference type="PROSITE" id="PS50011">
    <property type="entry name" value="PROTEIN_KINASE_DOM"/>
    <property type="match status" value="1"/>
</dbReference>
<feature type="region of interest" description="Disordered" evidence="13">
    <location>
        <begin position="355"/>
        <end position="400"/>
    </location>
</feature>
<dbReference type="GO" id="GO:0004674">
    <property type="term" value="F:protein serine/threonine kinase activity"/>
    <property type="evidence" value="ECO:0007669"/>
    <property type="project" value="UniProtKB-KW"/>
</dbReference>
<dbReference type="RefSeq" id="WP_187098932.1">
    <property type="nucleotide sequence ID" value="NZ_CP059894.1"/>
</dbReference>
<dbReference type="InterPro" id="IPR011009">
    <property type="entry name" value="Kinase-like_dom_sf"/>
</dbReference>
<evidence type="ECO:0000256" key="10">
    <source>
        <dbReference type="ARBA" id="ARBA00022989"/>
    </source>
</evidence>
<proteinExistence type="predicted"/>
<evidence type="ECO:0000259" key="15">
    <source>
        <dbReference type="PROSITE" id="PS50011"/>
    </source>
</evidence>
<evidence type="ECO:0000256" key="13">
    <source>
        <dbReference type="SAM" id="MobiDB-lite"/>
    </source>
</evidence>
<feature type="domain" description="Protein kinase" evidence="15">
    <location>
        <begin position="9"/>
        <end position="268"/>
    </location>
</feature>
<dbReference type="SMART" id="SM00220">
    <property type="entry name" value="S_TKc"/>
    <property type="match status" value="1"/>
</dbReference>
<dbReference type="CDD" id="cd14014">
    <property type="entry name" value="STKc_PknB_like"/>
    <property type="match status" value="1"/>
</dbReference>
<protein>
    <recommendedName>
        <fullName evidence="2">non-specific serine/threonine protein kinase</fullName>
        <ecNumber evidence="2">2.7.11.1</ecNumber>
    </recommendedName>
</protein>
<evidence type="ECO:0000256" key="8">
    <source>
        <dbReference type="ARBA" id="ARBA00022777"/>
    </source>
</evidence>
<keyword evidence="11 14" id="KW-0472">Membrane</keyword>
<dbReference type="PROSITE" id="PS00107">
    <property type="entry name" value="PROTEIN_KINASE_ATP"/>
    <property type="match status" value="1"/>
</dbReference>
<evidence type="ECO:0000313" key="17">
    <source>
        <dbReference type="Proteomes" id="UP000515498"/>
    </source>
</evidence>
<dbReference type="Gene3D" id="1.10.510.10">
    <property type="entry name" value="Transferase(Phosphotransferase) domain 1"/>
    <property type="match status" value="1"/>
</dbReference>
<evidence type="ECO:0000256" key="12">
    <source>
        <dbReference type="PROSITE-ProRule" id="PRU10141"/>
    </source>
</evidence>
<accession>A0A7G8PME1</accession>
<keyword evidence="3" id="KW-1003">Cell membrane</keyword>
<dbReference type="EC" id="2.7.11.1" evidence="2"/>
<dbReference type="FunFam" id="1.10.510.10:FF:000021">
    <property type="entry name" value="Serine/threonine protein kinase"/>
    <property type="match status" value="1"/>
</dbReference>
<evidence type="ECO:0000256" key="1">
    <source>
        <dbReference type="ARBA" id="ARBA00004162"/>
    </source>
</evidence>
<evidence type="ECO:0000256" key="4">
    <source>
        <dbReference type="ARBA" id="ARBA00022527"/>
    </source>
</evidence>
<evidence type="ECO:0000256" key="9">
    <source>
        <dbReference type="ARBA" id="ARBA00022840"/>
    </source>
</evidence>
<reference evidence="16 17" key="1">
    <citation type="submission" date="2020-07" db="EMBL/GenBank/DDBJ databases">
        <title>Draft genome sequence of four isobutane-metabolizing strains capable of cometabolically degrading diverse ether contaminants.</title>
        <authorList>
            <person name="Chen W."/>
            <person name="Faulkner N."/>
            <person name="Smith C."/>
            <person name="Hyman M."/>
        </authorList>
    </citation>
    <scope>NUCLEOTIDE SEQUENCE [LARGE SCALE GENOMIC DNA]</scope>
    <source>
        <strain evidence="16 17">2A</strain>
    </source>
</reference>
<dbReference type="PANTHER" id="PTHR43289:SF6">
    <property type="entry name" value="SERINE_THREONINE-PROTEIN KINASE NEKL-3"/>
    <property type="match status" value="1"/>
</dbReference>
<keyword evidence="7 12" id="KW-0547">Nucleotide-binding</keyword>
<dbReference type="EMBL" id="CP059894">
    <property type="protein sequence ID" value="QNJ95507.1"/>
    <property type="molecule type" value="Genomic_DNA"/>
</dbReference>
<dbReference type="GO" id="GO:0005886">
    <property type="term" value="C:plasma membrane"/>
    <property type="evidence" value="ECO:0007669"/>
    <property type="project" value="UniProtKB-SubCell"/>
</dbReference>
<evidence type="ECO:0000256" key="11">
    <source>
        <dbReference type="ARBA" id="ARBA00023136"/>
    </source>
</evidence>
<keyword evidence="8 16" id="KW-0418">Kinase</keyword>
<dbReference type="InterPro" id="IPR008271">
    <property type="entry name" value="Ser/Thr_kinase_AS"/>
</dbReference>
<feature type="binding site" evidence="12">
    <location>
        <position position="38"/>
    </location>
    <ligand>
        <name>ATP</name>
        <dbReference type="ChEBI" id="CHEBI:30616"/>
    </ligand>
</feature>
<dbReference type="Pfam" id="PF00069">
    <property type="entry name" value="Pkinase"/>
    <property type="match status" value="1"/>
</dbReference>